<dbReference type="EMBL" id="CAJPIN010130457">
    <property type="protein sequence ID" value="CAG2069345.1"/>
    <property type="molecule type" value="Genomic_DNA"/>
</dbReference>
<name>A0ABN7PTP6_TIMPD</name>
<protein>
    <submittedName>
        <fullName evidence="3">Uncharacterized protein</fullName>
    </submittedName>
</protein>
<feature type="transmembrane region" description="Helical" evidence="2">
    <location>
        <begin position="6"/>
        <end position="25"/>
    </location>
</feature>
<accession>A0ABN7PTP6</accession>
<gene>
    <name evidence="3" type="ORF">TPAB3V08_LOCUS16287</name>
</gene>
<proteinExistence type="predicted"/>
<organism evidence="3 4">
    <name type="scientific">Timema podura</name>
    <name type="common">Walking stick</name>
    <dbReference type="NCBI Taxonomy" id="61482"/>
    <lineage>
        <taxon>Eukaryota</taxon>
        <taxon>Metazoa</taxon>
        <taxon>Ecdysozoa</taxon>
        <taxon>Arthropoda</taxon>
        <taxon>Hexapoda</taxon>
        <taxon>Insecta</taxon>
        <taxon>Pterygota</taxon>
        <taxon>Neoptera</taxon>
        <taxon>Polyneoptera</taxon>
        <taxon>Phasmatodea</taxon>
        <taxon>Timematodea</taxon>
        <taxon>Timematoidea</taxon>
        <taxon>Timematidae</taxon>
        <taxon>Timema</taxon>
    </lineage>
</organism>
<evidence type="ECO:0000313" key="4">
    <source>
        <dbReference type="Proteomes" id="UP001153148"/>
    </source>
</evidence>
<reference evidence="3" key="1">
    <citation type="submission" date="2021-03" db="EMBL/GenBank/DDBJ databases">
        <authorList>
            <person name="Tran Van P."/>
        </authorList>
    </citation>
    <scope>NUCLEOTIDE SEQUENCE</scope>
</reference>
<evidence type="ECO:0000256" key="1">
    <source>
        <dbReference type="SAM" id="MobiDB-lite"/>
    </source>
</evidence>
<feature type="region of interest" description="Disordered" evidence="1">
    <location>
        <begin position="49"/>
        <end position="98"/>
    </location>
</feature>
<feature type="non-terminal residue" evidence="3">
    <location>
        <position position="98"/>
    </location>
</feature>
<sequence length="98" mass="10584">MSTMFGSLLAVVVVMGLIYLVFVVYSDKLNLLSSAEAVPFVFARFGKEAEEEEEEGESSETGSENGGKVQVDTGRVQHGTSLPQAFDNPMFGKTSEEV</sequence>
<comment type="caution">
    <text evidence="3">The sequence shown here is derived from an EMBL/GenBank/DDBJ whole genome shotgun (WGS) entry which is preliminary data.</text>
</comment>
<keyword evidence="4" id="KW-1185">Reference proteome</keyword>
<dbReference type="Proteomes" id="UP001153148">
    <property type="component" value="Unassembled WGS sequence"/>
</dbReference>
<keyword evidence="2" id="KW-0472">Membrane</keyword>
<evidence type="ECO:0000313" key="3">
    <source>
        <dbReference type="EMBL" id="CAG2069345.1"/>
    </source>
</evidence>
<keyword evidence="2" id="KW-0812">Transmembrane</keyword>
<keyword evidence="2" id="KW-1133">Transmembrane helix</keyword>
<evidence type="ECO:0000256" key="2">
    <source>
        <dbReference type="SAM" id="Phobius"/>
    </source>
</evidence>
<feature type="compositionally biased region" description="Acidic residues" evidence="1">
    <location>
        <begin position="49"/>
        <end position="58"/>
    </location>
</feature>